<dbReference type="InterPro" id="IPR015806">
    <property type="entry name" value="Pyrv_Knase_insert_dom_sf"/>
</dbReference>
<evidence type="ECO:0000256" key="4">
    <source>
        <dbReference type="ARBA" id="ARBA00022679"/>
    </source>
</evidence>
<keyword evidence="11 13" id="KW-0670">Pyruvate</keyword>
<keyword evidence="4 13" id="KW-0808">Transferase</keyword>
<comment type="similarity">
    <text evidence="2">Belongs to the pyruvate kinase family.</text>
</comment>
<dbReference type="GO" id="GO:0016301">
    <property type="term" value="F:kinase activity"/>
    <property type="evidence" value="ECO:0007669"/>
    <property type="project" value="UniProtKB-KW"/>
</dbReference>
<dbReference type="Gene3D" id="2.40.33.10">
    <property type="entry name" value="PK beta-barrel domain-like"/>
    <property type="match status" value="2"/>
</dbReference>
<dbReference type="InterPro" id="IPR040442">
    <property type="entry name" value="Pyrv_kinase-like_dom_sf"/>
</dbReference>
<dbReference type="InterPro" id="IPR011037">
    <property type="entry name" value="Pyrv_Knase-like_insert_dom_sf"/>
</dbReference>
<evidence type="ECO:0000256" key="5">
    <source>
        <dbReference type="ARBA" id="ARBA00022723"/>
    </source>
</evidence>
<evidence type="ECO:0000256" key="1">
    <source>
        <dbReference type="ARBA" id="ARBA00004997"/>
    </source>
</evidence>
<dbReference type="GO" id="GO:0004743">
    <property type="term" value="F:pyruvate kinase activity"/>
    <property type="evidence" value="ECO:0007669"/>
    <property type="project" value="UniProtKB-EC"/>
</dbReference>
<comment type="caution">
    <text evidence="13">The sequence shown here is derived from an EMBL/GenBank/DDBJ whole genome shotgun (WGS) entry which is preliminary data.</text>
</comment>
<sequence length="632" mass="69134">MTDEQSRNALVRRVGLAVERLREDAMAIEDELDDRLRLVAPECAASARNLAHYLAVRRVDIRILQRELGRLGLSSLGRMEAHVMASLDNVADVLCLLRKSAVPDRVQAVRPIRFHEGDQVLARHAHAILGPLHSDRKTRIMVTMPSEAAADPSFVSNLLAQGMDIMRINCAHDSADVWGRMVDQLRQAERKLGRSCKVCCDLAGPKLRTGAVESSPGVVKWRPQRNALGQTIAPALVRFVNEVPDDAFAGTTVPVQGKLLARVRGGDFIALHDARGRARTLEVIAVSADACLCQGVRTAYVVEGTRLSVRRKARTVAKATVGPLPPTPQALLLKPGEVLEVVRGEILGRPATYDDDGKLLEAACIACSLDEAFISVREGERIFFDDGKIAGKIRRVTPERFSVDVTYAAGGAAKLQGEKGINLPDTDLKLLALGANDLADLAFVVRHADMVAMSFVQRPQDIEDLLLALDRFDANHLGMVLKIETTKAFSRLPSLLFAAMRHPNVAVMVARGDLGVELGFERLSEVQEEILWLCEAAHVPVIWATQVLESLAKGGMPSRAEVTDAAMGTRAECVMLNKGPYIMQTLRFLCDVLKRMEMHHEKKTAMLRRLSISEIAPGEDGARGARPETCRG</sequence>
<feature type="domain" description="Pyruvate kinase barrel" evidence="12">
    <location>
        <begin position="364"/>
        <end position="577"/>
    </location>
</feature>
<dbReference type="UniPathway" id="UPA00109">
    <property type="reaction ID" value="UER00188"/>
</dbReference>
<evidence type="ECO:0000313" key="14">
    <source>
        <dbReference type="Proteomes" id="UP000022141"/>
    </source>
</evidence>
<dbReference type="InterPro" id="IPR015813">
    <property type="entry name" value="Pyrv/PenolPyrv_kinase-like_dom"/>
</dbReference>
<keyword evidence="5" id="KW-0479">Metal-binding</keyword>
<evidence type="ECO:0000256" key="6">
    <source>
        <dbReference type="ARBA" id="ARBA00022741"/>
    </source>
</evidence>
<evidence type="ECO:0000259" key="12">
    <source>
        <dbReference type="Pfam" id="PF00224"/>
    </source>
</evidence>
<dbReference type="GO" id="GO:0030955">
    <property type="term" value="F:potassium ion binding"/>
    <property type="evidence" value="ECO:0007669"/>
    <property type="project" value="InterPro"/>
</dbReference>
<dbReference type="EMBL" id="JEMY01000040">
    <property type="protein sequence ID" value="EXI86828.1"/>
    <property type="molecule type" value="Genomic_DNA"/>
</dbReference>
<dbReference type="eggNOG" id="COG0469">
    <property type="taxonomic scope" value="Bacteria"/>
</dbReference>
<gene>
    <name evidence="13" type="primary">pyk_1</name>
    <name evidence="13" type="ORF">AW11_02906</name>
</gene>
<keyword evidence="6" id="KW-0547">Nucleotide-binding</keyword>
<dbReference type="Proteomes" id="UP000022141">
    <property type="component" value="Unassembled WGS sequence"/>
</dbReference>
<dbReference type="SUPFAM" id="SSF51621">
    <property type="entry name" value="Phosphoenolpyruvate/pyruvate domain"/>
    <property type="match status" value="1"/>
</dbReference>
<dbReference type="GO" id="GO:0005524">
    <property type="term" value="F:ATP binding"/>
    <property type="evidence" value="ECO:0007669"/>
    <property type="project" value="UniProtKB-KW"/>
</dbReference>
<dbReference type="SUPFAM" id="SSF50800">
    <property type="entry name" value="PK beta-barrel domain-like"/>
    <property type="match status" value="1"/>
</dbReference>
<dbReference type="STRING" id="1454004.AW11_02906"/>
<evidence type="ECO:0000256" key="7">
    <source>
        <dbReference type="ARBA" id="ARBA00022777"/>
    </source>
</evidence>
<dbReference type="Pfam" id="PF00224">
    <property type="entry name" value="PK"/>
    <property type="match status" value="2"/>
</dbReference>
<keyword evidence="10" id="KW-0324">Glycolysis</keyword>
<protein>
    <recommendedName>
        <fullName evidence="3">pyruvate kinase</fullName>
        <ecNumber evidence="3">2.7.1.40</ecNumber>
    </recommendedName>
</protein>
<dbReference type="NCBIfam" id="NF011314">
    <property type="entry name" value="PRK14725.1"/>
    <property type="match status" value="1"/>
</dbReference>
<proteinExistence type="inferred from homology"/>
<comment type="pathway">
    <text evidence="1">Carbohydrate degradation; glycolysis; pyruvate from D-glyceraldehyde 3-phosphate: step 5/5.</text>
</comment>
<name>A0A011NVS7_ACCRE</name>
<dbReference type="Gene3D" id="3.20.20.60">
    <property type="entry name" value="Phosphoenolpyruvate-binding domains"/>
    <property type="match status" value="2"/>
</dbReference>
<dbReference type="PATRIC" id="fig|1454004.3.peg.2999"/>
<dbReference type="InterPro" id="IPR001697">
    <property type="entry name" value="Pyr_Knase"/>
</dbReference>
<keyword evidence="7 13" id="KW-0418">Kinase</keyword>
<evidence type="ECO:0000256" key="2">
    <source>
        <dbReference type="ARBA" id="ARBA00008663"/>
    </source>
</evidence>
<evidence type="ECO:0000256" key="9">
    <source>
        <dbReference type="ARBA" id="ARBA00022842"/>
    </source>
</evidence>
<keyword evidence="14" id="KW-1185">Reference proteome</keyword>
<keyword evidence="8" id="KW-0067">ATP-binding</keyword>
<evidence type="ECO:0000256" key="8">
    <source>
        <dbReference type="ARBA" id="ARBA00022840"/>
    </source>
</evidence>
<evidence type="ECO:0000313" key="13">
    <source>
        <dbReference type="EMBL" id="EXI86828.1"/>
    </source>
</evidence>
<feature type="domain" description="Pyruvate kinase barrel" evidence="12">
    <location>
        <begin position="136"/>
        <end position="214"/>
    </location>
</feature>
<dbReference type="GO" id="GO:0000287">
    <property type="term" value="F:magnesium ion binding"/>
    <property type="evidence" value="ECO:0007669"/>
    <property type="project" value="InterPro"/>
</dbReference>
<evidence type="ECO:0000256" key="10">
    <source>
        <dbReference type="ARBA" id="ARBA00023152"/>
    </source>
</evidence>
<dbReference type="PANTHER" id="PTHR11817">
    <property type="entry name" value="PYRUVATE KINASE"/>
    <property type="match status" value="1"/>
</dbReference>
<evidence type="ECO:0000256" key="3">
    <source>
        <dbReference type="ARBA" id="ARBA00012142"/>
    </source>
</evidence>
<organism evidence="13 14">
    <name type="scientific">Accumulibacter regalis</name>
    <dbReference type="NCBI Taxonomy" id="522306"/>
    <lineage>
        <taxon>Bacteria</taxon>
        <taxon>Pseudomonadati</taxon>
        <taxon>Pseudomonadota</taxon>
        <taxon>Betaproteobacteria</taxon>
        <taxon>Candidatus Accumulibacter</taxon>
    </lineage>
</organism>
<dbReference type="InterPro" id="IPR015793">
    <property type="entry name" value="Pyrv_Knase_brl"/>
</dbReference>
<keyword evidence="9" id="KW-0460">Magnesium</keyword>
<reference evidence="13" key="1">
    <citation type="submission" date="2014-02" db="EMBL/GenBank/DDBJ databases">
        <title>Expanding our view of genomic diversity in Candidatus Accumulibacter clades.</title>
        <authorList>
            <person name="Skennerton C.T."/>
            <person name="Barr J.J."/>
            <person name="Slater F.R."/>
            <person name="Bond P.L."/>
            <person name="Tyson G.W."/>
        </authorList>
    </citation>
    <scope>NUCLEOTIDE SEQUENCE [LARGE SCALE GENOMIC DNA]</scope>
</reference>
<dbReference type="EC" id="2.7.1.40" evidence="3"/>
<accession>A0A011NVS7</accession>
<evidence type="ECO:0000256" key="11">
    <source>
        <dbReference type="ARBA" id="ARBA00023317"/>
    </source>
</evidence>
<dbReference type="AlphaFoldDB" id="A0A011NVS7"/>